<dbReference type="Pfam" id="PF17937">
    <property type="entry name" value="TetR_C_28"/>
    <property type="match status" value="1"/>
</dbReference>
<sequence>MARKNARNGLIQAALEVVEEGGMGALSLDTVAQKAGVTKRGLLYHFPTKHALITGVHQQLAAHFEQALEQATGHTPQQATLRERTKGYVEAALNAPSVGEKRFLIEASQEPEWLEPWMQVYLRWFPEDQTPIGELSKEELLCLVARMSADGAWGYLYATGSALDDANRKRLSSTILQNL</sequence>
<dbReference type="GO" id="GO:0003700">
    <property type="term" value="F:DNA-binding transcription factor activity"/>
    <property type="evidence" value="ECO:0007669"/>
    <property type="project" value="TreeGrafter"/>
</dbReference>
<evidence type="ECO:0000256" key="1">
    <source>
        <dbReference type="ARBA" id="ARBA00023125"/>
    </source>
</evidence>
<dbReference type="InterPro" id="IPR050109">
    <property type="entry name" value="HTH-type_TetR-like_transc_reg"/>
</dbReference>
<evidence type="ECO:0000259" key="3">
    <source>
        <dbReference type="PROSITE" id="PS50977"/>
    </source>
</evidence>
<feature type="domain" description="HTH tetR-type" evidence="3">
    <location>
        <begin position="4"/>
        <end position="64"/>
    </location>
</feature>
<dbReference type="InterPro" id="IPR009057">
    <property type="entry name" value="Homeodomain-like_sf"/>
</dbReference>
<protein>
    <submittedName>
        <fullName evidence="4">Transcriptional regulator BetI</fullName>
    </submittedName>
</protein>
<evidence type="ECO:0000256" key="2">
    <source>
        <dbReference type="PROSITE-ProRule" id="PRU00335"/>
    </source>
</evidence>
<dbReference type="Proteomes" id="UP000271426">
    <property type="component" value="Chromosome"/>
</dbReference>
<proteinExistence type="predicted"/>
<dbReference type="AlphaFoldDB" id="A0A3G6ISH9"/>
<dbReference type="SUPFAM" id="SSF46689">
    <property type="entry name" value="Homeodomain-like"/>
    <property type="match status" value="1"/>
</dbReference>
<dbReference type="KEGG" id="cpso:CPPEL_01885"/>
<dbReference type="EMBL" id="CP033898">
    <property type="protein sequence ID" value="AZA08523.1"/>
    <property type="molecule type" value="Genomic_DNA"/>
</dbReference>
<reference evidence="4 5" key="1">
    <citation type="submission" date="2018-11" db="EMBL/GenBank/DDBJ databases">
        <authorList>
            <person name="Kleinhagauer T."/>
            <person name="Glaeser S.P."/>
            <person name="Spergser J."/>
            <person name="Ruckert C."/>
            <person name="Kaempfer P."/>
            <person name="Busse H.-J."/>
        </authorList>
    </citation>
    <scope>NUCLEOTIDE SEQUENCE [LARGE SCALE GENOMIC DNA]</scope>
    <source>
        <strain evidence="4 5">812CH</strain>
    </source>
</reference>
<evidence type="ECO:0000313" key="4">
    <source>
        <dbReference type="EMBL" id="AZA08523.1"/>
    </source>
</evidence>
<keyword evidence="1 2" id="KW-0238">DNA-binding</keyword>
<dbReference type="OrthoDB" id="9806334at2"/>
<accession>A0A3G6ISH9</accession>
<dbReference type="Gene3D" id="1.10.357.10">
    <property type="entry name" value="Tetracycline Repressor, domain 2"/>
    <property type="match status" value="1"/>
</dbReference>
<dbReference type="PANTHER" id="PTHR30055:SF148">
    <property type="entry name" value="TETR-FAMILY TRANSCRIPTIONAL REGULATOR"/>
    <property type="match status" value="1"/>
</dbReference>
<keyword evidence="5" id="KW-1185">Reference proteome</keyword>
<dbReference type="InterPro" id="IPR001647">
    <property type="entry name" value="HTH_TetR"/>
</dbReference>
<evidence type="ECO:0000313" key="5">
    <source>
        <dbReference type="Proteomes" id="UP000271426"/>
    </source>
</evidence>
<dbReference type="PANTHER" id="PTHR30055">
    <property type="entry name" value="HTH-TYPE TRANSCRIPTIONAL REGULATOR RUTR"/>
    <property type="match status" value="1"/>
</dbReference>
<dbReference type="PRINTS" id="PR00455">
    <property type="entry name" value="HTHTETR"/>
</dbReference>
<dbReference type="SUPFAM" id="SSF48498">
    <property type="entry name" value="Tetracyclin repressor-like, C-terminal domain"/>
    <property type="match status" value="1"/>
</dbReference>
<organism evidence="4 5">
    <name type="scientific">Corynebacterium pseudopelargi</name>
    <dbReference type="NCBI Taxonomy" id="2080757"/>
    <lineage>
        <taxon>Bacteria</taxon>
        <taxon>Bacillati</taxon>
        <taxon>Actinomycetota</taxon>
        <taxon>Actinomycetes</taxon>
        <taxon>Mycobacteriales</taxon>
        <taxon>Corynebacteriaceae</taxon>
        <taxon>Corynebacterium</taxon>
    </lineage>
</organism>
<dbReference type="InterPro" id="IPR036271">
    <property type="entry name" value="Tet_transcr_reg_TetR-rel_C_sf"/>
</dbReference>
<dbReference type="InterPro" id="IPR041479">
    <property type="entry name" value="TetR_CgmR_C"/>
</dbReference>
<gene>
    <name evidence="4" type="ORF">CPPEL_01885</name>
</gene>
<dbReference type="Pfam" id="PF00440">
    <property type="entry name" value="TetR_N"/>
    <property type="match status" value="1"/>
</dbReference>
<dbReference type="RefSeq" id="WP_123959551.1">
    <property type="nucleotide sequence ID" value="NZ_CP033898.1"/>
</dbReference>
<dbReference type="PROSITE" id="PS50977">
    <property type="entry name" value="HTH_TETR_2"/>
    <property type="match status" value="1"/>
</dbReference>
<feature type="DNA-binding region" description="H-T-H motif" evidence="2">
    <location>
        <begin position="27"/>
        <end position="46"/>
    </location>
</feature>
<dbReference type="GO" id="GO:0000976">
    <property type="term" value="F:transcription cis-regulatory region binding"/>
    <property type="evidence" value="ECO:0007669"/>
    <property type="project" value="TreeGrafter"/>
</dbReference>
<name>A0A3G6ISH9_9CORY</name>